<keyword evidence="1" id="KW-1133">Transmembrane helix</keyword>
<keyword evidence="3" id="KW-1185">Reference proteome</keyword>
<evidence type="ECO:0000256" key="1">
    <source>
        <dbReference type="SAM" id="Phobius"/>
    </source>
</evidence>
<dbReference type="AlphaFoldDB" id="A0A1K0GJH2"/>
<comment type="caution">
    <text evidence="2">The sequence shown here is derived from an EMBL/GenBank/DDBJ whole genome shotgun (WGS) entry which is preliminary data.</text>
</comment>
<proteinExistence type="predicted"/>
<name>A0A1K0GJH2_9ACTN</name>
<feature type="transmembrane region" description="Helical" evidence="1">
    <location>
        <begin position="12"/>
        <end position="37"/>
    </location>
</feature>
<evidence type="ECO:0000313" key="3">
    <source>
        <dbReference type="Proteomes" id="UP000182486"/>
    </source>
</evidence>
<accession>A0A1K0GJH2</accession>
<protein>
    <submittedName>
        <fullName evidence="2">Uncharacterized protein</fullName>
    </submittedName>
</protein>
<feature type="transmembrane region" description="Helical" evidence="1">
    <location>
        <begin position="106"/>
        <end position="127"/>
    </location>
</feature>
<sequence>MAASSTGARQRGGLALLIWLAGPLFELAGVLLIYAGMPDVVEDVGFSSPVTQVMVLAVLVVTVGGALLAWRGVTGTARWVVAAALFVAAGLTAALGLAFITGGILAVFTILMLHSALSIAFVGRAVLRSSASEGR</sequence>
<organism evidence="2 3">
    <name type="scientific">Couchioplanes caeruleus subsp. caeruleus</name>
    <dbReference type="NCBI Taxonomy" id="56427"/>
    <lineage>
        <taxon>Bacteria</taxon>
        <taxon>Bacillati</taxon>
        <taxon>Actinomycetota</taxon>
        <taxon>Actinomycetes</taxon>
        <taxon>Micromonosporales</taxon>
        <taxon>Micromonosporaceae</taxon>
        <taxon>Couchioplanes</taxon>
    </lineage>
</organism>
<dbReference type="EMBL" id="MEIA01000439">
    <property type="protein sequence ID" value="OJF11092.1"/>
    <property type="molecule type" value="Genomic_DNA"/>
</dbReference>
<evidence type="ECO:0000313" key="2">
    <source>
        <dbReference type="EMBL" id="OJF11092.1"/>
    </source>
</evidence>
<gene>
    <name evidence="2" type="ORF">BG844_28535</name>
</gene>
<keyword evidence="1" id="KW-0472">Membrane</keyword>
<reference evidence="2 3" key="1">
    <citation type="submission" date="2016-09" db="EMBL/GenBank/DDBJ databases">
        <title>Couchioplanes caeruleus draft genome sequence.</title>
        <authorList>
            <person name="Sheehan J."/>
            <person name="Caffrey P."/>
        </authorList>
    </citation>
    <scope>NUCLEOTIDE SEQUENCE [LARGE SCALE GENOMIC DNA]</scope>
    <source>
        <strain evidence="2 3">DSM 43634</strain>
    </source>
</reference>
<keyword evidence="1" id="KW-0812">Transmembrane</keyword>
<feature type="transmembrane region" description="Helical" evidence="1">
    <location>
        <begin position="79"/>
        <end position="100"/>
    </location>
</feature>
<dbReference type="Proteomes" id="UP000182486">
    <property type="component" value="Unassembled WGS sequence"/>
</dbReference>
<feature type="transmembrane region" description="Helical" evidence="1">
    <location>
        <begin position="49"/>
        <end position="70"/>
    </location>
</feature>